<gene>
    <name evidence="2" type="ORF">ENS59_08415</name>
</gene>
<evidence type="ECO:0000313" key="2">
    <source>
        <dbReference type="EMBL" id="HFH29520.1"/>
    </source>
</evidence>
<organism evidence="2">
    <name type="scientific">Gracilinema caldarium</name>
    <dbReference type="NCBI Taxonomy" id="215591"/>
    <lineage>
        <taxon>Bacteria</taxon>
        <taxon>Pseudomonadati</taxon>
        <taxon>Spirochaetota</taxon>
        <taxon>Spirochaetia</taxon>
        <taxon>Spirochaetales</taxon>
        <taxon>Breznakiellaceae</taxon>
        <taxon>Gracilinema</taxon>
    </lineage>
</organism>
<dbReference type="SUPFAM" id="SSF81606">
    <property type="entry name" value="PP2C-like"/>
    <property type="match status" value="1"/>
</dbReference>
<accession>A0A7C3I1J8</accession>
<comment type="caution">
    <text evidence="2">The sequence shown here is derived from an EMBL/GenBank/DDBJ whole genome shotgun (WGS) entry which is preliminary data.</text>
</comment>
<dbReference type="AlphaFoldDB" id="A0A7C3I1J8"/>
<dbReference type="Pfam" id="PF13672">
    <property type="entry name" value="PP2C_2"/>
    <property type="match status" value="1"/>
</dbReference>
<dbReference type="InterPro" id="IPR036457">
    <property type="entry name" value="PPM-type-like_dom_sf"/>
</dbReference>
<reference evidence="2" key="1">
    <citation type="journal article" date="2020" name="mSystems">
        <title>Genome- and Community-Level Interaction Insights into Carbon Utilization and Element Cycling Functions of Hydrothermarchaeota in Hydrothermal Sediment.</title>
        <authorList>
            <person name="Zhou Z."/>
            <person name="Liu Y."/>
            <person name="Xu W."/>
            <person name="Pan J."/>
            <person name="Luo Z.H."/>
            <person name="Li M."/>
        </authorList>
    </citation>
    <scope>NUCLEOTIDE SEQUENCE [LARGE SCALE GENOMIC DNA]</scope>
    <source>
        <strain evidence="2">SpSt-503</strain>
    </source>
</reference>
<protein>
    <recommendedName>
        <fullName evidence="1">PPM-type phosphatase domain-containing protein</fullName>
    </recommendedName>
</protein>
<feature type="domain" description="PPM-type phosphatase" evidence="1">
    <location>
        <begin position="14"/>
        <end position="198"/>
    </location>
</feature>
<sequence length="249" mass="28189">MASVGRCFTFPVHGETGEDRWAWARTGNGSSCYVLCDGASESYDGATWAETLAQVLARGLLMAGAEIKKDAQREHQHFINLIKEAQKIYAQQSQILVPGELEWLNRQALARGSWSTVLALRFSPHNSYADLWALGDTMLFLRDGERFVASVPMAAQTAQDNPFLVPSRGTVPAEWYRRRLNLRALQRPRLLLATDALGYYLLARGETERLLLWDFWSRAPAEELDSWLMNEQRHGALPSDDYTFLELLP</sequence>
<dbReference type="EMBL" id="DSVL01000261">
    <property type="protein sequence ID" value="HFH29520.1"/>
    <property type="molecule type" value="Genomic_DNA"/>
</dbReference>
<evidence type="ECO:0000259" key="1">
    <source>
        <dbReference type="Pfam" id="PF13672"/>
    </source>
</evidence>
<proteinExistence type="predicted"/>
<dbReference type="InterPro" id="IPR001932">
    <property type="entry name" value="PPM-type_phosphatase-like_dom"/>
</dbReference>
<name>A0A7C3I1J8_9SPIR</name>